<dbReference type="Pfam" id="PF10832">
    <property type="entry name" value="YhfG"/>
    <property type="match status" value="1"/>
</dbReference>
<gene>
    <name evidence="1" type="ORF">BWK73_54500</name>
</gene>
<protein>
    <recommendedName>
        <fullName evidence="3">DUF2559 domain-containing protein</fullName>
    </recommendedName>
</protein>
<evidence type="ECO:0000313" key="2">
    <source>
        <dbReference type="Proteomes" id="UP000192491"/>
    </source>
</evidence>
<dbReference type="AlphaFoldDB" id="A0A1Y1Q6L1"/>
<dbReference type="EMBL" id="MTEJ01000809">
    <property type="protein sequence ID" value="OQW97376.1"/>
    <property type="molecule type" value="Genomic_DNA"/>
</dbReference>
<accession>A0A1Y1Q6L1</accession>
<comment type="caution">
    <text evidence="1">The sequence shown here is derived from an EMBL/GenBank/DDBJ whole genome shotgun (WGS) entry which is preliminary data.</text>
</comment>
<reference evidence="1 2" key="1">
    <citation type="submission" date="2017-01" db="EMBL/GenBank/DDBJ databases">
        <title>Novel large sulfur bacteria in the metagenomes of groundwater-fed chemosynthetic microbial mats in the Lake Huron basin.</title>
        <authorList>
            <person name="Sharrar A.M."/>
            <person name="Flood B.E."/>
            <person name="Bailey J.V."/>
            <person name="Jones D.S."/>
            <person name="Biddanda B."/>
            <person name="Ruberg S.A."/>
            <person name="Marcus D.N."/>
            <person name="Dick G.J."/>
        </authorList>
    </citation>
    <scope>NUCLEOTIDE SEQUENCE [LARGE SCALE GENOMIC DNA]</scope>
    <source>
        <strain evidence="1">A8</strain>
    </source>
</reference>
<name>A0A1Y1Q6L1_9GAMM</name>
<evidence type="ECO:0008006" key="3">
    <source>
        <dbReference type="Google" id="ProtNLM"/>
    </source>
</evidence>
<organism evidence="1 2">
    <name type="scientific">Thiothrix lacustris</name>
    <dbReference type="NCBI Taxonomy" id="525917"/>
    <lineage>
        <taxon>Bacteria</taxon>
        <taxon>Pseudomonadati</taxon>
        <taxon>Pseudomonadota</taxon>
        <taxon>Gammaproteobacteria</taxon>
        <taxon>Thiotrichales</taxon>
        <taxon>Thiotrichaceae</taxon>
        <taxon>Thiothrix</taxon>
    </lineage>
</organism>
<proteinExistence type="predicted"/>
<sequence>MLTNEQKLRYFQMHRNSNYRASLRLEGFKVVPDKEINFDTLTRQQILQRIERITARYAR</sequence>
<dbReference type="Proteomes" id="UP000192491">
    <property type="component" value="Unassembled WGS sequence"/>
</dbReference>
<dbReference type="InterPro" id="IPR022541">
    <property type="entry name" value="YhfG"/>
</dbReference>
<evidence type="ECO:0000313" key="1">
    <source>
        <dbReference type="EMBL" id="OQW97376.1"/>
    </source>
</evidence>